<evidence type="ECO:0000313" key="3">
    <source>
        <dbReference type="Proteomes" id="UP000269721"/>
    </source>
</evidence>
<dbReference type="EMBL" id="KZ999073">
    <property type="protein sequence ID" value="RKO85443.1"/>
    <property type="molecule type" value="Genomic_DNA"/>
</dbReference>
<dbReference type="AlphaFoldDB" id="A0A4P9W2P0"/>
<sequence length="199" mass="21682">MTRRKPTKRTTGGNTASTSAAPDPGTPTPAATDQQKVTKKTPRKVEVTVTQKTWMKRRSGTSTSVFAESSSGSAEEEGEVEVLEQGRVEVMRVDEEDEEEQEGGEEAVGERVDGEVFRTHFWVLVEGGGLGRLTVIAHRRPGLARVSTPPRPADQACTRNQRQIEISSISVCCLKLLGSPLEPVIERSQSVSTKRPPKT</sequence>
<feature type="compositionally biased region" description="Low complexity" evidence="1">
    <location>
        <begin position="9"/>
        <end position="33"/>
    </location>
</feature>
<dbReference type="Proteomes" id="UP000269721">
    <property type="component" value="Unassembled WGS sequence"/>
</dbReference>
<name>A0A4P9W2P0_9FUNG</name>
<organism evidence="2 3">
    <name type="scientific">Blyttiomyces helicus</name>
    <dbReference type="NCBI Taxonomy" id="388810"/>
    <lineage>
        <taxon>Eukaryota</taxon>
        <taxon>Fungi</taxon>
        <taxon>Fungi incertae sedis</taxon>
        <taxon>Chytridiomycota</taxon>
        <taxon>Chytridiomycota incertae sedis</taxon>
        <taxon>Chytridiomycetes</taxon>
        <taxon>Chytridiomycetes incertae sedis</taxon>
        <taxon>Blyttiomyces</taxon>
    </lineage>
</organism>
<evidence type="ECO:0000256" key="1">
    <source>
        <dbReference type="SAM" id="MobiDB-lite"/>
    </source>
</evidence>
<proteinExistence type="predicted"/>
<feature type="compositionally biased region" description="Low complexity" evidence="1">
    <location>
        <begin position="60"/>
        <end position="73"/>
    </location>
</feature>
<accession>A0A4P9W2P0</accession>
<gene>
    <name evidence="2" type="ORF">BDK51DRAFT_35145</name>
</gene>
<keyword evidence="3" id="KW-1185">Reference proteome</keyword>
<reference evidence="3" key="1">
    <citation type="journal article" date="2018" name="Nat. Microbiol.">
        <title>Leveraging single-cell genomics to expand the fungal tree of life.</title>
        <authorList>
            <person name="Ahrendt S.R."/>
            <person name="Quandt C.A."/>
            <person name="Ciobanu D."/>
            <person name="Clum A."/>
            <person name="Salamov A."/>
            <person name="Andreopoulos B."/>
            <person name="Cheng J.F."/>
            <person name="Woyke T."/>
            <person name="Pelin A."/>
            <person name="Henrissat B."/>
            <person name="Reynolds N.K."/>
            <person name="Benny G.L."/>
            <person name="Smith M.E."/>
            <person name="James T.Y."/>
            <person name="Grigoriev I.V."/>
        </authorList>
    </citation>
    <scope>NUCLEOTIDE SEQUENCE [LARGE SCALE GENOMIC DNA]</scope>
</reference>
<evidence type="ECO:0000313" key="2">
    <source>
        <dbReference type="EMBL" id="RKO85443.1"/>
    </source>
</evidence>
<protein>
    <submittedName>
        <fullName evidence="2">Uncharacterized protein</fullName>
    </submittedName>
</protein>
<feature type="region of interest" description="Disordered" evidence="1">
    <location>
        <begin position="1"/>
        <end position="82"/>
    </location>
</feature>